<dbReference type="Proteomes" id="UP001283361">
    <property type="component" value="Unassembled WGS sequence"/>
</dbReference>
<dbReference type="AlphaFoldDB" id="A0AAE1DKA9"/>
<organism evidence="1 2">
    <name type="scientific">Elysia crispata</name>
    <name type="common">lettuce slug</name>
    <dbReference type="NCBI Taxonomy" id="231223"/>
    <lineage>
        <taxon>Eukaryota</taxon>
        <taxon>Metazoa</taxon>
        <taxon>Spiralia</taxon>
        <taxon>Lophotrochozoa</taxon>
        <taxon>Mollusca</taxon>
        <taxon>Gastropoda</taxon>
        <taxon>Heterobranchia</taxon>
        <taxon>Euthyneura</taxon>
        <taxon>Panpulmonata</taxon>
        <taxon>Sacoglossa</taxon>
        <taxon>Placobranchoidea</taxon>
        <taxon>Plakobranchidae</taxon>
        <taxon>Elysia</taxon>
    </lineage>
</organism>
<gene>
    <name evidence="1" type="ORF">RRG08_010986</name>
</gene>
<protein>
    <submittedName>
        <fullName evidence="1">Uncharacterized protein</fullName>
    </submittedName>
</protein>
<proteinExistence type="predicted"/>
<sequence>MSVIVVQTRQRREPVWCELVRAARENALKVFSSRTHTRHKCPDFVRLALSQSLGWAAVDGLLRGAKRFASDWLTKCPEWSARRQGAVVSRRA</sequence>
<reference evidence="1" key="1">
    <citation type="journal article" date="2023" name="G3 (Bethesda)">
        <title>A reference genome for the long-term kleptoplast-retaining sea slug Elysia crispata morphotype clarki.</title>
        <authorList>
            <person name="Eastman K.E."/>
            <person name="Pendleton A.L."/>
            <person name="Shaikh M.A."/>
            <person name="Suttiyut T."/>
            <person name="Ogas R."/>
            <person name="Tomko P."/>
            <person name="Gavelis G."/>
            <person name="Widhalm J.R."/>
            <person name="Wisecaver J.H."/>
        </authorList>
    </citation>
    <scope>NUCLEOTIDE SEQUENCE</scope>
    <source>
        <strain evidence="1">ECLA1</strain>
    </source>
</reference>
<evidence type="ECO:0000313" key="1">
    <source>
        <dbReference type="EMBL" id="KAK3773776.1"/>
    </source>
</evidence>
<comment type="caution">
    <text evidence="1">The sequence shown here is derived from an EMBL/GenBank/DDBJ whole genome shotgun (WGS) entry which is preliminary data.</text>
</comment>
<name>A0AAE1DKA9_9GAST</name>
<keyword evidence="2" id="KW-1185">Reference proteome</keyword>
<evidence type="ECO:0000313" key="2">
    <source>
        <dbReference type="Proteomes" id="UP001283361"/>
    </source>
</evidence>
<accession>A0AAE1DKA9</accession>
<dbReference type="EMBL" id="JAWDGP010003509">
    <property type="protein sequence ID" value="KAK3773776.1"/>
    <property type="molecule type" value="Genomic_DNA"/>
</dbReference>